<dbReference type="AlphaFoldDB" id="X1L672"/>
<protein>
    <recommendedName>
        <fullName evidence="1">Antitoxin SocA-like Panacea domain-containing protein</fullName>
    </recommendedName>
</protein>
<sequence>EQMLRFFSQYNDNLYKVKLMKLFWYADTQHFKKNNQSISGLVYEHMPYGALPVGYDELLFAFSDSISVIEEYFEYAGEEEEKIAYKIKNVKKVDHNKLKPSEIAILEDVSNFFKYMGSGSISRYMHNEKAYKETEDGEIISYKLALKIRDFK</sequence>
<dbReference type="EMBL" id="BARU01036445">
    <property type="protein sequence ID" value="GAH89653.1"/>
    <property type="molecule type" value="Genomic_DNA"/>
</dbReference>
<organism evidence="2">
    <name type="scientific">marine sediment metagenome</name>
    <dbReference type="NCBI Taxonomy" id="412755"/>
    <lineage>
        <taxon>unclassified sequences</taxon>
        <taxon>metagenomes</taxon>
        <taxon>ecological metagenomes</taxon>
    </lineage>
</organism>
<evidence type="ECO:0000313" key="2">
    <source>
        <dbReference type="EMBL" id="GAH89653.1"/>
    </source>
</evidence>
<proteinExistence type="predicted"/>
<comment type="caution">
    <text evidence="2">The sequence shown here is derived from an EMBL/GenBank/DDBJ whole genome shotgun (WGS) entry which is preliminary data.</text>
</comment>
<gene>
    <name evidence="2" type="ORF">S03H2_56905</name>
</gene>
<dbReference type="InterPro" id="IPR025272">
    <property type="entry name" value="SocA_Panacea"/>
</dbReference>
<name>X1L672_9ZZZZ</name>
<feature type="non-terminal residue" evidence="2">
    <location>
        <position position="1"/>
    </location>
</feature>
<reference evidence="2" key="1">
    <citation type="journal article" date="2014" name="Front. Microbiol.">
        <title>High frequency of phylogenetically diverse reductive dehalogenase-homologous genes in deep subseafloor sedimentary metagenomes.</title>
        <authorList>
            <person name="Kawai M."/>
            <person name="Futagami T."/>
            <person name="Toyoda A."/>
            <person name="Takaki Y."/>
            <person name="Nishi S."/>
            <person name="Hori S."/>
            <person name="Arai W."/>
            <person name="Tsubouchi T."/>
            <person name="Morono Y."/>
            <person name="Uchiyama I."/>
            <person name="Ito T."/>
            <person name="Fujiyama A."/>
            <person name="Inagaki F."/>
            <person name="Takami H."/>
        </authorList>
    </citation>
    <scope>NUCLEOTIDE SEQUENCE</scope>
    <source>
        <strain evidence="2">Expedition CK06-06</strain>
    </source>
</reference>
<feature type="domain" description="Antitoxin SocA-like Panacea" evidence="1">
    <location>
        <begin position="19"/>
        <end position="130"/>
    </location>
</feature>
<dbReference type="Pfam" id="PF13274">
    <property type="entry name" value="SocA_Panacea"/>
    <property type="match status" value="1"/>
</dbReference>
<evidence type="ECO:0000259" key="1">
    <source>
        <dbReference type="Pfam" id="PF13274"/>
    </source>
</evidence>
<accession>X1L672</accession>